<reference evidence="1" key="1">
    <citation type="submission" date="2021-03" db="EMBL/GenBank/DDBJ databases">
        <title>Draft genome sequence of rust myrtle Austropuccinia psidii MF-1, a brazilian biotype.</title>
        <authorList>
            <person name="Quecine M.C."/>
            <person name="Pachon D.M.R."/>
            <person name="Bonatelli M.L."/>
            <person name="Correr F.H."/>
            <person name="Franceschini L.M."/>
            <person name="Leite T.F."/>
            <person name="Margarido G.R.A."/>
            <person name="Almeida C.A."/>
            <person name="Ferrarezi J.A."/>
            <person name="Labate C.A."/>
        </authorList>
    </citation>
    <scope>NUCLEOTIDE SEQUENCE</scope>
    <source>
        <strain evidence="1">MF-1</strain>
    </source>
</reference>
<name>A0A9Q3L2Z4_9BASI</name>
<evidence type="ECO:0000313" key="1">
    <source>
        <dbReference type="EMBL" id="MBW0592253.1"/>
    </source>
</evidence>
<dbReference type="AlphaFoldDB" id="A0A9Q3L2Z4"/>
<organism evidence="1 2">
    <name type="scientific">Austropuccinia psidii MF-1</name>
    <dbReference type="NCBI Taxonomy" id="1389203"/>
    <lineage>
        <taxon>Eukaryota</taxon>
        <taxon>Fungi</taxon>
        <taxon>Dikarya</taxon>
        <taxon>Basidiomycota</taxon>
        <taxon>Pucciniomycotina</taxon>
        <taxon>Pucciniomycetes</taxon>
        <taxon>Pucciniales</taxon>
        <taxon>Sphaerophragmiaceae</taxon>
        <taxon>Austropuccinia</taxon>
    </lineage>
</organism>
<dbReference type="Proteomes" id="UP000765509">
    <property type="component" value="Unassembled WGS sequence"/>
</dbReference>
<protein>
    <submittedName>
        <fullName evidence="1">Uncharacterized protein</fullName>
    </submittedName>
</protein>
<dbReference type="EMBL" id="AVOT02147309">
    <property type="protein sequence ID" value="MBW0592253.1"/>
    <property type="molecule type" value="Genomic_DNA"/>
</dbReference>
<evidence type="ECO:0000313" key="2">
    <source>
        <dbReference type="Proteomes" id="UP000765509"/>
    </source>
</evidence>
<gene>
    <name evidence="1" type="ORF">O181_131968</name>
</gene>
<accession>A0A9Q3L2Z4</accession>
<dbReference type="OrthoDB" id="3051642at2759"/>
<keyword evidence="2" id="KW-1185">Reference proteome</keyword>
<proteinExistence type="predicted"/>
<sequence length="134" mass="15699">MIPSVWAPFPEKYCFTCLPWKRQPLQPQEKQNTKMGLPSPNKIQLGSFGREEVFTLQEKMAEKIARTTTNIPRSYKEAMNSEDKENWAQEIEEELNNMRRMEVFEVAPISEAQRTITESWIFSKKIDNLTGGIW</sequence>
<comment type="caution">
    <text evidence="1">The sequence shown here is derived from an EMBL/GenBank/DDBJ whole genome shotgun (WGS) entry which is preliminary data.</text>
</comment>